<name>A0AAT9HVP7_9ACTN</name>
<dbReference type="EMBL" id="AP035768">
    <property type="protein sequence ID" value="BFO21204.1"/>
    <property type="molecule type" value="Genomic_DNA"/>
</dbReference>
<accession>A0AAT9HVP7</accession>
<proteinExistence type="predicted"/>
<evidence type="ECO:0000313" key="1">
    <source>
        <dbReference type="EMBL" id="BFO21204.1"/>
    </source>
</evidence>
<reference evidence="1" key="1">
    <citation type="submission" date="2024-06" db="EMBL/GenBank/DDBJ databases">
        <authorList>
            <consortium name="consrtm"/>
            <person name="Uemura M."/>
            <person name="Terahara T."/>
        </authorList>
    </citation>
    <scope>NUCLEOTIDE SEQUENCE</scope>
    <source>
        <strain evidence="1">KM77-8</strain>
    </source>
</reference>
<protein>
    <submittedName>
        <fullName evidence="1">Uncharacterized protein</fullName>
    </submittedName>
</protein>
<sequence length="138" mass="13511">MELPPEAVADLLAHDATEVRPATRLAVGVAQNEATATATWRGSAEPVALPGSGPLTLTTTGDVPSVAGQGDGDLTFTAGALSLDLALGAADPAATAPASLAVDCVLAEDAPGQGLLATVPVGTTTPGRAPRRPRPCPG</sequence>
<reference evidence="1" key="2">
    <citation type="submission" date="2024-07" db="EMBL/GenBank/DDBJ databases">
        <title>Streptomyces haneummycinica sp. nov., a new antibiotic-producing actinobacterium isolated from marine sediment.</title>
        <authorList>
            <person name="Uemura M."/>
            <person name="Hamada M."/>
            <person name="Hirano S."/>
            <person name="Kobayashi K."/>
            <person name="Ohshiro T."/>
            <person name="Kobayashi T."/>
            <person name="Terahara T."/>
        </authorList>
    </citation>
    <scope>NUCLEOTIDE SEQUENCE</scope>
    <source>
        <strain evidence="1">KM77-8</strain>
    </source>
</reference>
<dbReference type="AlphaFoldDB" id="A0AAT9HVP7"/>
<organism evidence="1">
    <name type="scientific">Streptomyces haneummycinicus</name>
    <dbReference type="NCBI Taxonomy" id="3074435"/>
    <lineage>
        <taxon>Bacteria</taxon>
        <taxon>Bacillati</taxon>
        <taxon>Actinomycetota</taxon>
        <taxon>Actinomycetes</taxon>
        <taxon>Kitasatosporales</taxon>
        <taxon>Streptomycetaceae</taxon>
        <taxon>Streptomyces</taxon>
    </lineage>
</organism>
<gene>
    <name evidence="1" type="ORF">SHKM778_75920</name>
</gene>